<dbReference type="InterPro" id="IPR005119">
    <property type="entry name" value="LysR_subst-bd"/>
</dbReference>
<evidence type="ECO:0000259" key="5">
    <source>
        <dbReference type="PROSITE" id="PS50931"/>
    </source>
</evidence>
<dbReference type="Gene3D" id="3.40.190.290">
    <property type="match status" value="1"/>
</dbReference>
<evidence type="ECO:0000256" key="1">
    <source>
        <dbReference type="ARBA" id="ARBA00009437"/>
    </source>
</evidence>
<dbReference type="SUPFAM" id="SSF46785">
    <property type="entry name" value="Winged helix' DNA-binding domain"/>
    <property type="match status" value="1"/>
</dbReference>
<name>A0AA48HY56_9ALTE</name>
<dbReference type="FunFam" id="1.10.10.10:FF:000001">
    <property type="entry name" value="LysR family transcriptional regulator"/>
    <property type="match status" value="1"/>
</dbReference>
<dbReference type="CDD" id="cd08422">
    <property type="entry name" value="PBP2_CrgA_like"/>
    <property type="match status" value="1"/>
</dbReference>
<dbReference type="SUPFAM" id="SSF53850">
    <property type="entry name" value="Periplasmic binding protein-like II"/>
    <property type="match status" value="1"/>
</dbReference>
<dbReference type="Gene3D" id="1.10.10.10">
    <property type="entry name" value="Winged helix-like DNA-binding domain superfamily/Winged helix DNA-binding domain"/>
    <property type="match status" value="1"/>
</dbReference>
<dbReference type="Proteomes" id="UP001333710">
    <property type="component" value="Chromosome"/>
</dbReference>
<dbReference type="GO" id="GO:0003677">
    <property type="term" value="F:DNA binding"/>
    <property type="evidence" value="ECO:0007669"/>
    <property type="project" value="UniProtKB-KW"/>
</dbReference>
<dbReference type="InterPro" id="IPR000847">
    <property type="entry name" value="LysR_HTH_N"/>
</dbReference>
<dbReference type="InterPro" id="IPR058163">
    <property type="entry name" value="LysR-type_TF_proteobact-type"/>
</dbReference>
<dbReference type="GO" id="GO:0003700">
    <property type="term" value="F:DNA-binding transcription factor activity"/>
    <property type="evidence" value="ECO:0007669"/>
    <property type="project" value="InterPro"/>
</dbReference>
<dbReference type="KEGG" id="pmaw:MACH26_22660"/>
<gene>
    <name evidence="6" type="ORF">MACH26_22660</name>
</gene>
<dbReference type="PANTHER" id="PTHR30537:SF5">
    <property type="entry name" value="HTH-TYPE TRANSCRIPTIONAL ACTIVATOR TTDR-RELATED"/>
    <property type="match status" value="1"/>
</dbReference>
<evidence type="ECO:0000313" key="6">
    <source>
        <dbReference type="EMBL" id="BDX06745.1"/>
    </source>
</evidence>
<accession>A0AA48HY56</accession>
<feature type="domain" description="HTH lysR-type" evidence="5">
    <location>
        <begin position="1"/>
        <end position="59"/>
    </location>
</feature>
<evidence type="ECO:0000313" key="7">
    <source>
        <dbReference type="Proteomes" id="UP001333710"/>
    </source>
</evidence>
<dbReference type="RefSeq" id="WP_338292747.1">
    <property type="nucleotide sequence ID" value="NZ_AP027272.1"/>
</dbReference>
<keyword evidence="2" id="KW-0805">Transcription regulation</keyword>
<proteinExistence type="inferred from homology"/>
<dbReference type="InterPro" id="IPR036388">
    <property type="entry name" value="WH-like_DNA-bd_sf"/>
</dbReference>
<evidence type="ECO:0000256" key="3">
    <source>
        <dbReference type="ARBA" id="ARBA00023125"/>
    </source>
</evidence>
<keyword evidence="3" id="KW-0238">DNA-binding</keyword>
<dbReference type="EMBL" id="AP027272">
    <property type="protein sequence ID" value="BDX06745.1"/>
    <property type="molecule type" value="Genomic_DNA"/>
</dbReference>
<organism evidence="6 7">
    <name type="scientific">Planctobacterium marinum</name>
    <dbReference type="NCBI Taxonomy" id="1631968"/>
    <lineage>
        <taxon>Bacteria</taxon>
        <taxon>Pseudomonadati</taxon>
        <taxon>Pseudomonadota</taxon>
        <taxon>Gammaproteobacteria</taxon>
        <taxon>Alteromonadales</taxon>
        <taxon>Alteromonadaceae</taxon>
        <taxon>Planctobacterium</taxon>
    </lineage>
</organism>
<dbReference type="InterPro" id="IPR036390">
    <property type="entry name" value="WH_DNA-bd_sf"/>
</dbReference>
<dbReference type="Pfam" id="PF03466">
    <property type="entry name" value="LysR_substrate"/>
    <property type="match status" value="1"/>
</dbReference>
<dbReference type="PANTHER" id="PTHR30537">
    <property type="entry name" value="HTH-TYPE TRANSCRIPTIONAL REGULATOR"/>
    <property type="match status" value="1"/>
</dbReference>
<protein>
    <submittedName>
        <fullName evidence="6">Transcriptional regulator</fullName>
    </submittedName>
</protein>
<evidence type="ECO:0000256" key="4">
    <source>
        <dbReference type="ARBA" id="ARBA00023163"/>
    </source>
</evidence>
<keyword evidence="4" id="KW-0804">Transcription</keyword>
<reference evidence="6" key="1">
    <citation type="submission" date="2023-01" db="EMBL/GenBank/DDBJ databases">
        <title>Complete genome sequence of Planctobacterium marinum strain Dej080120_11.</title>
        <authorList>
            <person name="Ueki S."/>
            <person name="Maruyama F."/>
        </authorList>
    </citation>
    <scope>NUCLEOTIDE SEQUENCE</scope>
    <source>
        <strain evidence="6">Dej080120_11</strain>
    </source>
</reference>
<comment type="similarity">
    <text evidence="1">Belongs to the LysR transcriptional regulatory family.</text>
</comment>
<dbReference type="Pfam" id="PF00126">
    <property type="entry name" value="HTH_1"/>
    <property type="match status" value="1"/>
</dbReference>
<dbReference type="AlphaFoldDB" id="A0AA48HY56"/>
<dbReference type="PROSITE" id="PS50931">
    <property type="entry name" value="HTH_LYSR"/>
    <property type="match status" value="1"/>
</dbReference>
<dbReference type="FunFam" id="3.40.190.290:FF:000001">
    <property type="entry name" value="Transcriptional regulator, LysR family"/>
    <property type="match status" value="1"/>
</dbReference>
<sequence length="296" mass="33844">MDKLEMMRVFAVVARHGSFTKASTELDMAVQTVSKYVKALEEGLDVQLFNRTTRKVSLNDSGKAYLEKCLDLLEQFDELESSVRFQHAAPKGRIKISAPTSFGELHLTPALRDFLQIYPDIKLEVDLSNRRVALVEEGFDMALRIGQLPDSSMIAKKLTSMRMTVCASPDYLAKYGTPSHPRELVHHNCFVDQNLRHGRHWHFIENGQEFKVEVHGNFESNSPGSMRRMTLAGLGIGFCPMYVISQDLVAGRLIPLFEENEAYLYGVYAIYPHRKHLSHRVRVLVDFLATRFRQMH</sequence>
<evidence type="ECO:0000256" key="2">
    <source>
        <dbReference type="ARBA" id="ARBA00023015"/>
    </source>
</evidence>
<keyword evidence="7" id="KW-1185">Reference proteome</keyword>